<organism evidence="5 6">
    <name type="scientific">bacterium (Candidatus Gribaldobacteria) CG23_combo_of_CG06-09_8_20_14_all_37_87_8</name>
    <dbReference type="NCBI Taxonomy" id="2014278"/>
    <lineage>
        <taxon>Bacteria</taxon>
        <taxon>Candidatus Gribaldobacteria</taxon>
    </lineage>
</organism>
<dbReference type="InterPro" id="IPR036899">
    <property type="entry name" value="Ribosomal_uL13_sf"/>
</dbReference>
<dbReference type="PANTHER" id="PTHR11545:SF2">
    <property type="entry name" value="LARGE RIBOSOMAL SUBUNIT PROTEIN UL13M"/>
    <property type="match status" value="1"/>
</dbReference>
<dbReference type="SUPFAM" id="SSF52161">
    <property type="entry name" value="Ribosomal protein L13"/>
    <property type="match status" value="1"/>
</dbReference>
<proteinExistence type="inferred from homology"/>
<dbReference type="GO" id="GO:0003735">
    <property type="term" value="F:structural constituent of ribosome"/>
    <property type="evidence" value="ECO:0007669"/>
    <property type="project" value="InterPro"/>
</dbReference>
<comment type="subunit">
    <text evidence="4">Part of the 50S ribosomal subunit.</text>
</comment>
<evidence type="ECO:0000256" key="3">
    <source>
        <dbReference type="ARBA" id="ARBA00023274"/>
    </source>
</evidence>
<dbReference type="GO" id="GO:1990904">
    <property type="term" value="C:ribonucleoprotein complex"/>
    <property type="evidence" value="ECO:0007669"/>
    <property type="project" value="UniProtKB-KW"/>
</dbReference>
<dbReference type="Gene3D" id="3.90.1180.10">
    <property type="entry name" value="Ribosomal protein L13"/>
    <property type="match status" value="1"/>
</dbReference>
<comment type="caution">
    <text evidence="5">The sequence shown here is derived from an EMBL/GenBank/DDBJ whole genome shotgun (WGS) entry which is preliminary data.</text>
</comment>
<comment type="function">
    <text evidence="4">This protein is one of the early assembly proteins of the 50S ribosomal subunit, although it is not seen to bind rRNA by itself. It is important during the early stages of 50S assembly.</text>
</comment>
<dbReference type="InterPro" id="IPR005822">
    <property type="entry name" value="Ribosomal_uL13"/>
</dbReference>
<dbReference type="Proteomes" id="UP000230447">
    <property type="component" value="Unassembled WGS sequence"/>
</dbReference>
<dbReference type="PIRSF" id="PIRSF002181">
    <property type="entry name" value="Ribosomal_L13"/>
    <property type="match status" value="1"/>
</dbReference>
<dbReference type="Pfam" id="PF00572">
    <property type="entry name" value="Ribosomal_L13"/>
    <property type="match status" value="1"/>
</dbReference>
<evidence type="ECO:0000313" key="5">
    <source>
        <dbReference type="EMBL" id="PIP31454.1"/>
    </source>
</evidence>
<accession>A0A2G9ZE74</accession>
<evidence type="ECO:0000256" key="1">
    <source>
        <dbReference type="ARBA" id="ARBA00006227"/>
    </source>
</evidence>
<dbReference type="AlphaFoldDB" id="A0A2G9ZE74"/>
<evidence type="ECO:0000313" key="6">
    <source>
        <dbReference type="Proteomes" id="UP000230447"/>
    </source>
</evidence>
<evidence type="ECO:0000256" key="4">
    <source>
        <dbReference type="HAMAP-Rule" id="MF_01366"/>
    </source>
</evidence>
<dbReference type="GO" id="GO:0005840">
    <property type="term" value="C:ribosome"/>
    <property type="evidence" value="ECO:0007669"/>
    <property type="project" value="UniProtKB-KW"/>
</dbReference>
<sequence length="117" mass="13222">MSKETIIISAKGRSLGRLATEVALLLRGKNKPDFALNKPGDCVVVIENIKEVKITGRKFKEKTYTSHTGWPGGFKRVTMEQIASKKGLEEILRMAVSGMLPRNRLRKDHLKRLTFKN</sequence>
<keyword evidence="2 4" id="KW-0689">Ribosomal protein</keyword>
<keyword evidence="3 4" id="KW-0687">Ribonucleoprotein</keyword>
<dbReference type="GO" id="GO:0006412">
    <property type="term" value="P:translation"/>
    <property type="evidence" value="ECO:0007669"/>
    <property type="project" value="UniProtKB-UniRule"/>
</dbReference>
<dbReference type="EMBL" id="PCSB01000072">
    <property type="protein sequence ID" value="PIP31454.1"/>
    <property type="molecule type" value="Genomic_DNA"/>
</dbReference>
<protein>
    <recommendedName>
        <fullName evidence="4">Large ribosomal subunit protein uL13</fullName>
    </recommendedName>
</protein>
<dbReference type="NCBIfam" id="TIGR01066">
    <property type="entry name" value="rplM_bact"/>
    <property type="match status" value="1"/>
</dbReference>
<reference evidence="5 6" key="1">
    <citation type="submission" date="2017-09" db="EMBL/GenBank/DDBJ databases">
        <title>Depth-based differentiation of microbial function through sediment-hosted aquifers and enrichment of novel symbionts in the deep terrestrial subsurface.</title>
        <authorList>
            <person name="Probst A.J."/>
            <person name="Ladd B."/>
            <person name="Jarett J.K."/>
            <person name="Geller-Mcgrath D.E."/>
            <person name="Sieber C.M."/>
            <person name="Emerson J.B."/>
            <person name="Anantharaman K."/>
            <person name="Thomas B.C."/>
            <person name="Malmstrom R."/>
            <person name="Stieglmeier M."/>
            <person name="Klingl A."/>
            <person name="Woyke T."/>
            <person name="Ryan C.M."/>
            <person name="Banfield J.F."/>
        </authorList>
    </citation>
    <scope>NUCLEOTIDE SEQUENCE [LARGE SCALE GENOMIC DNA]</scope>
    <source>
        <strain evidence="5">CG23_combo_of_CG06-09_8_20_14_all_37_87_8</strain>
    </source>
</reference>
<comment type="similarity">
    <text evidence="1 4">Belongs to the universal ribosomal protein uL13 family.</text>
</comment>
<dbReference type="HAMAP" id="MF_01366">
    <property type="entry name" value="Ribosomal_uL13"/>
    <property type="match status" value="1"/>
</dbReference>
<gene>
    <name evidence="4 5" type="primary">rplM</name>
    <name evidence="5" type="ORF">COX24_03455</name>
</gene>
<name>A0A2G9ZE74_9BACT</name>
<dbReference type="InterPro" id="IPR005823">
    <property type="entry name" value="Ribosomal_uL13_bac-type"/>
</dbReference>
<dbReference type="GO" id="GO:0017148">
    <property type="term" value="P:negative regulation of translation"/>
    <property type="evidence" value="ECO:0007669"/>
    <property type="project" value="TreeGrafter"/>
</dbReference>
<dbReference type="PANTHER" id="PTHR11545">
    <property type="entry name" value="RIBOSOMAL PROTEIN L13"/>
    <property type="match status" value="1"/>
</dbReference>
<dbReference type="GO" id="GO:0003729">
    <property type="term" value="F:mRNA binding"/>
    <property type="evidence" value="ECO:0007669"/>
    <property type="project" value="TreeGrafter"/>
</dbReference>
<evidence type="ECO:0000256" key="2">
    <source>
        <dbReference type="ARBA" id="ARBA00022980"/>
    </source>
</evidence>